<keyword evidence="2" id="KW-0812">Transmembrane</keyword>
<feature type="compositionally biased region" description="Low complexity" evidence="1">
    <location>
        <begin position="1"/>
        <end position="11"/>
    </location>
</feature>
<evidence type="ECO:0000256" key="2">
    <source>
        <dbReference type="SAM" id="Phobius"/>
    </source>
</evidence>
<dbReference type="EMBL" id="BJLQ01000006">
    <property type="protein sequence ID" value="GEA83686.1"/>
    <property type="molecule type" value="Genomic_DNA"/>
</dbReference>
<dbReference type="RefSeq" id="WP_141369263.1">
    <property type="nucleotide sequence ID" value="NZ_BJLQ01000006.1"/>
</dbReference>
<accession>A0A4Y3KJ78</accession>
<feature type="compositionally biased region" description="Low complexity" evidence="1">
    <location>
        <begin position="20"/>
        <end position="41"/>
    </location>
</feature>
<reference evidence="3 4" key="1">
    <citation type="submission" date="2019-06" db="EMBL/GenBank/DDBJ databases">
        <title>Whole genome shotgun sequence of Cellulomonas gelida NBRC 3748.</title>
        <authorList>
            <person name="Hosoyama A."/>
            <person name="Uohara A."/>
            <person name="Ohji S."/>
            <person name="Ichikawa N."/>
        </authorList>
    </citation>
    <scope>NUCLEOTIDE SEQUENCE [LARGE SCALE GENOMIC DNA]</scope>
    <source>
        <strain evidence="3 4">NBRC 3748</strain>
    </source>
</reference>
<sequence length="160" mass="16217">MSTEQQPTTGHPGTGDDPTETLTTEVPTTEDLTTEVPTTEDLTSETLATENLPGETLTTEVPASTAPTGAAADEGISTTPPATASDPPVAAQAAEVERPERGPRVGTVVWGLVLAVLGVGVLAWAGGRRIDVDVAAIVLVAGAGVALLIGSIISGTRRRR</sequence>
<feature type="transmembrane region" description="Helical" evidence="2">
    <location>
        <begin position="108"/>
        <end position="126"/>
    </location>
</feature>
<keyword evidence="4" id="KW-1185">Reference proteome</keyword>
<feature type="transmembrane region" description="Helical" evidence="2">
    <location>
        <begin position="132"/>
        <end position="153"/>
    </location>
</feature>
<dbReference type="AlphaFoldDB" id="A0A4Y3KJ78"/>
<keyword evidence="2" id="KW-1133">Transmembrane helix</keyword>
<evidence type="ECO:0000313" key="3">
    <source>
        <dbReference type="EMBL" id="GEA83686.1"/>
    </source>
</evidence>
<keyword evidence="2" id="KW-0472">Membrane</keyword>
<feature type="compositionally biased region" description="Polar residues" evidence="1">
    <location>
        <begin position="56"/>
        <end position="67"/>
    </location>
</feature>
<name>A0A4Y3KJ78_9CELL</name>
<feature type="region of interest" description="Disordered" evidence="1">
    <location>
        <begin position="1"/>
        <end position="100"/>
    </location>
</feature>
<comment type="caution">
    <text evidence="3">The sequence shown here is derived from an EMBL/GenBank/DDBJ whole genome shotgun (WGS) entry which is preliminary data.</text>
</comment>
<evidence type="ECO:0000256" key="1">
    <source>
        <dbReference type="SAM" id="MobiDB-lite"/>
    </source>
</evidence>
<proteinExistence type="predicted"/>
<evidence type="ECO:0000313" key="4">
    <source>
        <dbReference type="Proteomes" id="UP000320461"/>
    </source>
</evidence>
<protein>
    <submittedName>
        <fullName evidence="3">Uncharacterized protein</fullName>
    </submittedName>
</protein>
<dbReference type="Proteomes" id="UP000320461">
    <property type="component" value="Unassembled WGS sequence"/>
</dbReference>
<organism evidence="3 4">
    <name type="scientific">Cellulomonas gelida</name>
    <dbReference type="NCBI Taxonomy" id="1712"/>
    <lineage>
        <taxon>Bacteria</taxon>
        <taxon>Bacillati</taxon>
        <taxon>Actinomycetota</taxon>
        <taxon>Actinomycetes</taxon>
        <taxon>Micrococcales</taxon>
        <taxon>Cellulomonadaceae</taxon>
        <taxon>Cellulomonas</taxon>
    </lineage>
</organism>
<gene>
    <name evidence="3" type="ORF">CGE01nite_09370</name>
</gene>
<feature type="compositionally biased region" description="Low complexity" evidence="1">
    <location>
        <begin position="78"/>
        <end position="91"/>
    </location>
</feature>